<sequence length="739" mass="86280">MSLEENKQQETKSYIDSTLDPFNSGFLLPTFVEYYEEIFQRSNFLTKKQYDRFLEQIRLKLPIAFRVLETSSSKSLAMEFLVDLKKELNSMIDLDKEFTGELTQFEWYPNKTAFQLNAYPQQLRKNKKYFALRKFLREENERAGLSRQEVVSMFPPLCLNLEKGDKILDLCAAPGSKTIQLIELLKQANEKGNEKTDEGFVIANDVSSKRCHTLFHRLKKVGEPNLIVTSYKAQLFPNLLVPLDEKLKKQYEEEIDKKFKKKIEKENEEKKEKEKEKENENENKNENEKCLKKPVLFDKVLADVPCTGDGTFRKTNKEWENWSPKLGIQMHDVQFQIVKRGVELLKPGGRLVYSTCSMNPLENEAVVARLLNYFGLDTIHLVDPKTLFENKFEWKKGMKKWKVLSVSYKNKGGKSKQKTVDNDNENDENNSKTTRPKNLTKEEEEKFFAGGGRVVELSKMSILKGEETKNRKRNTKKVIWFDSYDQVPERLHEHLPESLFPPSEELGNQMELDKCMRFLPYHFNSGGFFVAILEKNVNHPTKKYQRKMYKKDQFFNEAPFYNISQLIKNNEIENTNLDDLLLKPLQLNENFPKESVYSRSKKIKNILYLGKGISQIMDYSGDYLHIVNGGVRIAALDKFSTRFTKEGLKSVFPYTKRKLPIEKEDLKVILTGGKSREKHAFSEKLQKQLEKLGNGPIIFFYNNQNYSHLISAMVGKNRIAHFIEKNDKMLILSDINKED</sequence>
<evidence type="ECO:0000313" key="9">
    <source>
        <dbReference type="EMBL" id="KAJ6238476.1"/>
    </source>
</evidence>
<comment type="similarity">
    <text evidence="1 6">Belongs to the class I-like SAM-binding methyltransferase superfamily. RsmB/NOP family.</text>
</comment>
<dbReference type="Proteomes" id="UP001150062">
    <property type="component" value="Unassembled WGS sequence"/>
</dbReference>
<feature type="binding site" evidence="6">
    <location>
        <begin position="171"/>
        <end position="177"/>
    </location>
    <ligand>
        <name>S-adenosyl-L-methionine</name>
        <dbReference type="ChEBI" id="CHEBI:59789"/>
    </ligand>
</feature>
<evidence type="ECO:0000256" key="5">
    <source>
        <dbReference type="ARBA" id="ARBA00022884"/>
    </source>
</evidence>
<evidence type="ECO:0000256" key="6">
    <source>
        <dbReference type="PROSITE-ProRule" id="PRU01023"/>
    </source>
</evidence>
<dbReference type="InterPro" id="IPR023267">
    <property type="entry name" value="RCMT"/>
</dbReference>
<accession>A0ABQ8Y0U8</accession>
<dbReference type="InterPro" id="IPR029063">
    <property type="entry name" value="SAM-dependent_MTases_sf"/>
</dbReference>
<keyword evidence="10" id="KW-1185">Reference proteome</keyword>
<evidence type="ECO:0000313" key="10">
    <source>
        <dbReference type="Proteomes" id="UP001150062"/>
    </source>
</evidence>
<name>A0ABQ8Y0U8_9EUKA</name>
<feature type="domain" description="SAM-dependent MTase RsmB/NOP-type" evidence="8">
    <location>
        <begin position="53"/>
        <end position="536"/>
    </location>
</feature>
<comment type="caution">
    <text evidence="9">The sequence shown here is derived from an EMBL/GenBank/DDBJ whole genome shotgun (WGS) entry which is preliminary data.</text>
</comment>
<evidence type="ECO:0000256" key="7">
    <source>
        <dbReference type="SAM" id="MobiDB-lite"/>
    </source>
</evidence>
<evidence type="ECO:0000259" key="8">
    <source>
        <dbReference type="PROSITE" id="PS51686"/>
    </source>
</evidence>
<protein>
    <submittedName>
        <fullName evidence="9">tRNA (Cytosine(34)-c(5))-methyltransferase</fullName>
    </submittedName>
</protein>
<keyword evidence="4 6" id="KW-0949">S-adenosyl-L-methionine</keyword>
<feature type="region of interest" description="Disordered" evidence="7">
    <location>
        <begin position="266"/>
        <end position="286"/>
    </location>
</feature>
<comment type="caution">
    <text evidence="6">Lacks conserved residue(s) required for the propagation of feature annotation.</text>
</comment>
<dbReference type="InterPro" id="IPR049560">
    <property type="entry name" value="MeTrfase_RsmB-F_NOP2_cat"/>
</dbReference>
<proteinExistence type="inferred from homology"/>
<dbReference type="Pfam" id="PF01189">
    <property type="entry name" value="Methyltr_RsmB-F"/>
    <property type="match status" value="2"/>
</dbReference>
<organism evidence="9 10">
    <name type="scientific">Anaeramoeba flamelloides</name>
    <dbReference type="NCBI Taxonomy" id="1746091"/>
    <lineage>
        <taxon>Eukaryota</taxon>
        <taxon>Metamonada</taxon>
        <taxon>Anaeramoebidae</taxon>
        <taxon>Anaeramoeba</taxon>
    </lineage>
</organism>
<evidence type="ECO:0000256" key="2">
    <source>
        <dbReference type="ARBA" id="ARBA00022603"/>
    </source>
</evidence>
<feature type="binding site" evidence="6">
    <location>
        <position position="205"/>
    </location>
    <ligand>
        <name>S-adenosyl-L-methionine</name>
        <dbReference type="ChEBI" id="CHEBI:59789"/>
    </ligand>
</feature>
<dbReference type="EMBL" id="JAOAOG010000232">
    <property type="protein sequence ID" value="KAJ6238476.1"/>
    <property type="molecule type" value="Genomic_DNA"/>
</dbReference>
<dbReference type="PANTHER" id="PTHR22808:SF1">
    <property type="entry name" value="RNA CYTOSINE-C(5)-METHYLTRANSFERASE NSUN2-RELATED"/>
    <property type="match status" value="1"/>
</dbReference>
<dbReference type="InterPro" id="IPR018314">
    <property type="entry name" value="RsmB/NOL1/NOP2-like_CS"/>
</dbReference>
<dbReference type="InterPro" id="IPR001678">
    <property type="entry name" value="MeTrfase_RsmB-F_NOP2_dom"/>
</dbReference>
<feature type="binding site" evidence="6">
    <location>
        <position position="303"/>
    </location>
    <ligand>
        <name>S-adenosyl-L-methionine</name>
        <dbReference type="ChEBI" id="CHEBI:59789"/>
    </ligand>
</feature>
<dbReference type="PROSITE" id="PS51686">
    <property type="entry name" value="SAM_MT_RSMB_NOP"/>
    <property type="match status" value="1"/>
</dbReference>
<keyword evidence="3 6" id="KW-0808">Transferase</keyword>
<dbReference type="PRINTS" id="PR02008">
    <property type="entry name" value="RCMTFAMILY"/>
</dbReference>
<evidence type="ECO:0000256" key="4">
    <source>
        <dbReference type="ARBA" id="ARBA00022691"/>
    </source>
</evidence>
<feature type="active site" description="Nucleophile" evidence="6">
    <location>
        <position position="356"/>
    </location>
</feature>
<reference evidence="9" key="1">
    <citation type="submission" date="2022-08" db="EMBL/GenBank/DDBJ databases">
        <title>Novel sulfate-reducing endosymbionts in the free-living metamonad Anaeramoeba.</title>
        <authorList>
            <person name="Jerlstrom-Hultqvist J."/>
            <person name="Cepicka I."/>
            <person name="Gallot-Lavallee L."/>
            <person name="Salas-Leiva D."/>
            <person name="Curtis B.A."/>
            <person name="Zahonova K."/>
            <person name="Pipaliya S."/>
            <person name="Dacks J."/>
            <person name="Roger A.J."/>
        </authorList>
    </citation>
    <scope>NUCLEOTIDE SEQUENCE</scope>
    <source>
        <strain evidence="9">Schooner1</strain>
    </source>
</reference>
<dbReference type="PANTHER" id="PTHR22808">
    <property type="entry name" value="NCL1 YEAST -RELATED NOL1/NOP2/FMU SUN DOMAIN-CONTAINING"/>
    <property type="match status" value="1"/>
</dbReference>
<feature type="region of interest" description="Disordered" evidence="7">
    <location>
        <begin position="412"/>
        <end position="443"/>
    </location>
</feature>
<keyword evidence="2 6" id="KW-0489">Methyltransferase</keyword>
<evidence type="ECO:0000256" key="3">
    <source>
        <dbReference type="ARBA" id="ARBA00022679"/>
    </source>
</evidence>
<keyword evidence="5 6" id="KW-0694">RNA-binding</keyword>
<dbReference type="PROSITE" id="PS01153">
    <property type="entry name" value="NOL1_NOP2_SUN"/>
    <property type="match status" value="1"/>
</dbReference>
<evidence type="ECO:0000256" key="1">
    <source>
        <dbReference type="ARBA" id="ARBA00007494"/>
    </source>
</evidence>
<dbReference type="SUPFAM" id="SSF53335">
    <property type="entry name" value="S-adenosyl-L-methionine-dependent methyltransferases"/>
    <property type="match status" value="1"/>
</dbReference>
<gene>
    <name evidence="9" type="ORF">M0813_25699</name>
</gene>
<dbReference type="Gene3D" id="3.40.50.150">
    <property type="entry name" value="Vaccinia Virus protein VP39"/>
    <property type="match status" value="2"/>
</dbReference>